<accession>A0A1T4VXI8</accession>
<dbReference type="Proteomes" id="UP000189733">
    <property type="component" value="Unassembled WGS sequence"/>
</dbReference>
<reference evidence="1 2" key="1">
    <citation type="submission" date="2017-02" db="EMBL/GenBank/DDBJ databases">
        <authorList>
            <person name="Peterson S.W."/>
        </authorList>
    </citation>
    <scope>NUCLEOTIDE SEQUENCE [LARGE SCALE GENOMIC DNA]</scope>
    <source>
        <strain evidence="1 2">DSM 18034</strain>
    </source>
</reference>
<gene>
    <name evidence="1" type="ORF">SAMN02745702_01201</name>
</gene>
<dbReference type="RefSeq" id="WP_144012562.1">
    <property type="nucleotide sequence ID" value="NZ_FUYA01000003.1"/>
</dbReference>
<evidence type="ECO:0000313" key="2">
    <source>
        <dbReference type="Proteomes" id="UP000189733"/>
    </source>
</evidence>
<dbReference type="AlphaFoldDB" id="A0A1T4VXI8"/>
<dbReference type="EMBL" id="FUYA01000003">
    <property type="protein sequence ID" value="SKA69716.1"/>
    <property type="molecule type" value="Genomic_DNA"/>
</dbReference>
<protein>
    <submittedName>
        <fullName evidence="1">Uncharacterized protein</fullName>
    </submittedName>
</protein>
<keyword evidence="2" id="KW-1185">Reference proteome</keyword>
<dbReference type="OrthoDB" id="5450671at2"/>
<sequence length="995" mass="112987">MTTRKKTASNPLLTRIAKVYSTALHTHQDEQLAKAKLLEFVQKVLRKLGASLTAEKLEQKAQGLVHLAIEEAERTLAAEKSPYLNTLTIGDGSESYTINFFPDIRIPNTEEEKSRWQEFLDLLAPKTRIGKDQKTDEIGIQFRDGFWLGDLIFKDDVLSLSIIPNVHTIRKNFVARAAQVVNSTFAHEVRIQGDMHINCQLLRQPSPRIELEGELWLYGLRSMHDAQFTLDQLMDWGLRAGGHLHIRSDIFVLQKIEERGAATRWILEGENILSCYEWTSSTWQYKKRERLRPEAFHHVHSRLQRLCLELGLGSDFIAESISRTPENIDKICLYLDFCRSQSLAEISSESPERQGTNTIIRLLSELRRLFLSSYINEALARSIIKDLTDDDIKSAVAFSALPRRKVSEKKLRQDYNWLVRMQDEGCDISEVMPNGLSAGRFLHVTVESDAAMRALHHAMSGLYEKFSSFKDTHKSLSKLSFRRFLEKPTAFLKMLEASSSEKDLPVLQDMERICLELGQTERRQFLRKVSQNMQAAHNDDDNAADDKELLNTLFAVTHCDITEIPVNTLQLLELLSPFLHGVQRYRVELLLKAMREGPDEEYPLTGALTDVYQNLTGTELLDLLRRRSLLMLDIIQMYNSLTASPTAPAPHASSASSLSAETLLAMKNRLERLCLKIGLGRSFLDGHSDALEKNLFKVLTYFEISLGQHINNETALAGEELELVKTGYRSLSLLHTAVKTGQESTELQDALDHMDNAFFDALAQAFALPRTPLGLKAFRRDVKTLATLLSPSLRLTDLFGHSGRLLLFLNSCLSSKKMKKALSPFLKPVYFSLEQIETEKQTIGLNELLRRHAPHRAAERYFASSPQEEVEQLLTALRDMLDTEPEGILNNLVQSASSKPCAKEVEDLRLINALQTLTGHPLNFLRLDARQAGVLFLLLLSRFGAEQLRQLFEHENFDGVSAGRIAKRLKDELNWHYAIAYKYNMLSTVSEKATE</sequence>
<name>A0A1T4VXI8_9BACT</name>
<evidence type="ECO:0000313" key="1">
    <source>
        <dbReference type="EMBL" id="SKA69716.1"/>
    </source>
</evidence>
<dbReference type="STRING" id="1121442.SAMN02745702_01201"/>
<organism evidence="1 2">
    <name type="scientific">Desulfobaculum bizertense DSM 18034</name>
    <dbReference type="NCBI Taxonomy" id="1121442"/>
    <lineage>
        <taxon>Bacteria</taxon>
        <taxon>Pseudomonadati</taxon>
        <taxon>Thermodesulfobacteriota</taxon>
        <taxon>Desulfovibrionia</taxon>
        <taxon>Desulfovibrionales</taxon>
        <taxon>Desulfovibrionaceae</taxon>
        <taxon>Desulfobaculum</taxon>
    </lineage>
</organism>
<proteinExistence type="predicted"/>